<dbReference type="Proteomes" id="UP001596395">
    <property type="component" value="Unassembled WGS sequence"/>
</dbReference>
<dbReference type="InterPro" id="IPR044838">
    <property type="entry name" value="EGY1-like"/>
</dbReference>
<feature type="transmembrane region" description="Helical" evidence="9">
    <location>
        <begin position="366"/>
        <end position="385"/>
    </location>
</feature>
<feature type="domain" description="Peptidase M50" evidence="10">
    <location>
        <begin position="138"/>
        <end position="302"/>
    </location>
</feature>
<keyword evidence="3 9" id="KW-0812">Transmembrane</keyword>
<protein>
    <submittedName>
        <fullName evidence="11">Site-2 protease family protein</fullName>
    </submittedName>
</protein>
<keyword evidence="2 11" id="KW-0645">Protease</keyword>
<sequence>MQPGDPARSANSPAGGRPSAPPGAPDPAAFDDQFHTYETQVIDDEVRYYGEPLGSPEAVVRDIWEVFHEHDHEVELTVEAGRYVLVATEQSYGIDGVPWKNVALFLATIVTTLFVGAQWYLIDPVADPWKAVTTAWPFSAAVMGVLMTHELGHYVASRYHRVNASLPYFIPFPSLIGTMGAVIRMKGRMPDRKALFDIGASGPLAGLAATIVVTTIGLFLQPIPVDPTIIDAEGTITISLGFPPLMHALSWITGQPLQYGQALNVNPVVIGGWVGAFVTVLNLIPVGQLDGGHITRAVFGENQSTLAAVVPVGLFGLAGYLHYFEDIAFQAVAVWVFWGVLALVVGRAGTAEPVRDEPLDSRRLALAALTFVLGAACFMPVPVLVSTT</sequence>
<dbReference type="GO" id="GO:0008233">
    <property type="term" value="F:peptidase activity"/>
    <property type="evidence" value="ECO:0007669"/>
    <property type="project" value="UniProtKB-KW"/>
</dbReference>
<gene>
    <name evidence="11" type="ORF">ACFQGB_03845</name>
</gene>
<feature type="transmembrane region" description="Helical" evidence="9">
    <location>
        <begin position="102"/>
        <end position="122"/>
    </location>
</feature>
<dbReference type="InterPro" id="IPR008915">
    <property type="entry name" value="Peptidase_M50"/>
</dbReference>
<dbReference type="GO" id="GO:0016020">
    <property type="term" value="C:membrane"/>
    <property type="evidence" value="ECO:0007669"/>
    <property type="project" value="UniProtKB-SubCell"/>
</dbReference>
<feature type="transmembrane region" description="Helical" evidence="9">
    <location>
        <begin position="195"/>
        <end position="220"/>
    </location>
</feature>
<keyword evidence="7 9" id="KW-0472">Membrane</keyword>
<proteinExistence type="predicted"/>
<dbReference type="EMBL" id="JBHSXN010000001">
    <property type="protein sequence ID" value="MFC6951987.1"/>
    <property type="molecule type" value="Genomic_DNA"/>
</dbReference>
<dbReference type="PANTHER" id="PTHR31412">
    <property type="entry name" value="ZINC METALLOPROTEASE EGY1"/>
    <property type="match status" value="1"/>
</dbReference>
<name>A0ABD5VD60_9EURY</name>
<evidence type="ECO:0000259" key="10">
    <source>
        <dbReference type="Pfam" id="PF02163"/>
    </source>
</evidence>
<keyword evidence="6 9" id="KW-1133">Transmembrane helix</keyword>
<dbReference type="RefSeq" id="WP_336348986.1">
    <property type="nucleotide sequence ID" value="NZ_JAZAQL010000001.1"/>
</dbReference>
<feature type="compositionally biased region" description="Low complexity" evidence="8">
    <location>
        <begin position="9"/>
        <end position="18"/>
    </location>
</feature>
<evidence type="ECO:0000256" key="8">
    <source>
        <dbReference type="SAM" id="MobiDB-lite"/>
    </source>
</evidence>
<comment type="caution">
    <text evidence="11">The sequence shown here is derived from an EMBL/GenBank/DDBJ whole genome shotgun (WGS) entry which is preliminary data.</text>
</comment>
<evidence type="ECO:0000256" key="6">
    <source>
        <dbReference type="ARBA" id="ARBA00022989"/>
    </source>
</evidence>
<comment type="subcellular location">
    <subcellularLocation>
        <location evidence="1">Membrane</location>
        <topology evidence="1">Multi-pass membrane protein</topology>
    </subcellularLocation>
</comment>
<feature type="transmembrane region" description="Helical" evidence="9">
    <location>
        <begin position="166"/>
        <end position="183"/>
    </location>
</feature>
<evidence type="ECO:0000256" key="5">
    <source>
        <dbReference type="ARBA" id="ARBA00022946"/>
    </source>
</evidence>
<dbReference type="CDD" id="cd06160">
    <property type="entry name" value="S2P-M50_like_2"/>
    <property type="match status" value="1"/>
</dbReference>
<evidence type="ECO:0000256" key="1">
    <source>
        <dbReference type="ARBA" id="ARBA00004141"/>
    </source>
</evidence>
<evidence type="ECO:0000313" key="12">
    <source>
        <dbReference type="Proteomes" id="UP001596395"/>
    </source>
</evidence>
<evidence type="ECO:0000256" key="7">
    <source>
        <dbReference type="ARBA" id="ARBA00023136"/>
    </source>
</evidence>
<dbReference type="PANTHER" id="PTHR31412:SF0">
    <property type="entry name" value="ZINC METALLOPROTEASE EGY1, CHLOROPLASTIC-RELATED"/>
    <property type="match status" value="1"/>
</dbReference>
<evidence type="ECO:0000256" key="4">
    <source>
        <dbReference type="ARBA" id="ARBA00022801"/>
    </source>
</evidence>
<organism evidence="11 12">
    <name type="scientific">Halorubellus litoreus</name>
    <dbReference type="NCBI Taxonomy" id="755308"/>
    <lineage>
        <taxon>Archaea</taxon>
        <taxon>Methanobacteriati</taxon>
        <taxon>Methanobacteriota</taxon>
        <taxon>Stenosarchaea group</taxon>
        <taxon>Halobacteria</taxon>
        <taxon>Halobacteriales</taxon>
        <taxon>Halorubellaceae</taxon>
        <taxon>Halorubellus</taxon>
    </lineage>
</organism>
<dbReference type="AlphaFoldDB" id="A0ABD5VD60"/>
<keyword evidence="12" id="KW-1185">Reference proteome</keyword>
<dbReference type="Pfam" id="PF02163">
    <property type="entry name" value="Peptidase_M50"/>
    <property type="match status" value="1"/>
</dbReference>
<keyword evidence="4" id="KW-0378">Hydrolase</keyword>
<evidence type="ECO:0000256" key="3">
    <source>
        <dbReference type="ARBA" id="ARBA00022692"/>
    </source>
</evidence>
<feature type="transmembrane region" description="Helical" evidence="9">
    <location>
        <begin position="305"/>
        <end position="321"/>
    </location>
</feature>
<evidence type="ECO:0000256" key="9">
    <source>
        <dbReference type="SAM" id="Phobius"/>
    </source>
</evidence>
<evidence type="ECO:0000313" key="11">
    <source>
        <dbReference type="EMBL" id="MFC6951987.1"/>
    </source>
</evidence>
<feature type="transmembrane region" description="Helical" evidence="9">
    <location>
        <begin position="265"/>
        <end position="284"/>
    </location>
</feature>
<feature type="transmembrane region" description="Helical" evidence="9">
    <location>
        <begin position="327"/>
        <end position="345"/>
    </location>
</feature>
<dbReference type="GO" id="GO:0006508">
    <property type="term" value="P:proteolysis"/>
    <property type="evidence" value="ECO:0007669"/>
    <property type="project" value="UniProtKB-KW"/>
</dbReference>
<accession>A0ABD5VD60</accession>
<keyword evidence="5" id="KW-0809">Transit peptide</keyword>
<feature type="region of interest" description="Disordered" evidence="8">
    <location>
        <begin position="1"/>
        <end position="31"/>
    </location>
</feature>
<evidence type="ECO:0000256" key="2">
    <source>
        <dbReference type="ARBA" id="ARBA00022670"/>
    </source>
</evidence>
<reference evidence="11 12" key="1">
    <citation type="journal article" date="2019" name="Int. J. Syst. Evol. Microbiol.">
        <title>The Global Catalogue of Microorganisms (GCM) 10K type strain sequencing project: providing services to taxonomists for standard genome sequencing and annotation.</title>
        <authorList>
            <consortium name="The Broad Institute Genomics Platform"/>
            <consortium name="The Broad Institute Genome Sequencing Center for Infectious Disease"/>
            <person name="Wu L."/>
            <person name="Ma J."/>
        </authorList>
    </citation>
    <scope>NUCLEOTIDE SEQUENCE [LARGE SCALE GENOMIC DNA]</scope>
    <source>
        <strain evidence="11 12">GX26</strain>
    </source>
</reference>